<comment type="caution">
    <text evidence="16">Lacks conserved residue(s) required for the propagation of feature annotation.</text>
</comment>
<dbReference type="InterPro" id="IPR002891">
    <property type="entry name" value="APS"/>
</dbReference>
<evidence type="ECO:0000256" key="10">
    <source>
        <dbReference type="ARBA" id="ARBA00023134"/>
    </source>
</evidence>
<evidence type="ECO:0000256" key="13">
    <source>
        <dbReference type="ARBA" id="ARBA00055271"/>
    </source>
</evidence>
<protein>
    <recommendedName>
        <fullName evidence="15 16">Multifunctional fusion protein</fullName>
    </recommendedName>
    <domain>
        <recommendedName>
            <fullName evidence="15">Sulfate adenylyltransferase subunit 1</fullName>
            <ecNumber evidence="15">2.7.7.4</ecNumber>
        </recommendedName>
        <alternativeName>
            <fullName evidence="15">ATP-sulfurylase large subunit</fullName>
        </alternativeName>
        <alternativeName>
            <fullName evidence="15">Sulfate adenylate transferase</fullName>
            <shortName evidence="15">SAT</shortName>
        </alternativeName>
    </domain>
    <domain>
        <recommendedName>
            <fullName evidence="16">Adenylyl-sulfate kinase</fullName>
            <ecNumber evidence="16">2.7.1.25</ecNumber>
        </recommendedName>
        <alternativeName>
            <fullName evidence="16">APS kinase</fullName>
        </alternativeName>
        <alternativeName>
            <fullName evidence="16">ATP adenosine-5'-phosphosulfate 3'-phosphotransferase</fullName>
        </alternativeName>
        <alternativeName>
            <fullName evidence="16">Adenosine-5'-phosphosulfate kinase</fullName>
        </alternativeName>
    </domain>
</protein>
<dbReference type="GO" id="GO:0070814">
    <property type="term" value="P:hydrogen sulfide biosynthetic process"/>
    <property type="evidence" value="ECO:0007669"/>
    <property type="project" value="UniProtKB-UniRule"/>
</dbReference>
<evidence type="ECO:0000256" key="2">
    <source>
        <dbReference type="ARBA" id="ARBA00002357"/>
    </source>
</evidence>
<name>A0A2S8EYL1_9BACT</name>
<reference evidence="18 19" key="1">
    <citation type="submission" date="2018-02" db="EMBL/GenBank/DDBJ databases">
        <title>Comparative genomes isolates from brazilian mangrove.</title>
        <authorList>
            <person name="Araujo J.E."/>
            <person name="Taketani R.G."/>
            <person name="Silva M.C.P."/>
            <person name="Loureco M.V."/>
            <person name="Andreote F.D."/>
        </authorList>
    </citation>
    <scope>NUCLEOTIDE SEQUENCE [LARGE SCALE GENOMIC DNA]</scope>
    <source>
        <strain evidence="18 19">HEX-2 MGV</strain>
    </source>
</reference>
<dbReference type="GO" id="GO:0005525">
    <property type="term" value="F:GTP binding"/>
    <property type="evidence" value="ECO:0007669"/>
    <property type="project" value="UniProtKB-UniRule"/>
</dbReference>
<dbReference type="GO" id="GO:0004020">
    <property type="term" value="F:adenylylsulfate kinase activity"/>
    <property type="evidence" value="ECO:0007669"/>
    <property type="project" value="UniProtKB-UniRule"/>
</dbReference>
<dbReference type="EMBL" id="PUIA01000094">
    <property type="protein sequence ID" value="PQO25010.1"/>
    <property type="molecule type" value="Genomic_DNA"/>
</dbReference>
<dbReference type="InterPro" id="IPR044138">
    <property type="entry name" value="CysN_II"/>
</dbReference>
<dbReference type="NCBIfam" id="NF004035">
    <property type="entry name" value="PRK05506.1"/>
    <property type="match status" value="1"/>
</dbReference>
<feature type="binding site" evidence="16">
    <location>
        <begin position="477"/>
        <end position="484"/>
    </location>
    <ligand>
        <name>ATP</name>
        <dbReference type="ChEBI" id="CHEBI:30616"/>
    </ligand>
</feature>
<dbReference type="Proteomes" id="UP000240009">
    <property type="component" value="Unassembled WGS sequence"/>
</dbReference>
<dbReference type="SUPFAM" id="SSF50447">
    <property type="entry name" value="Translation proteins"/>
    <property type="match status" value="1"/>
</dbReference>
<dbReference type="GO" id="GO:0005524">
    <property type="term" value="F:ATP binding"/>
    <property type="evidence" value="ECO:0007669"/>
    <property type="project" value="UniProtKB-UniRule"/>
</dbReference>
<dbReference type="InterPro" id="IPR009000">
    <property type="entry name" value="Transl_B-barrel_sf"/>
</dbReference>
<evidence type="ECO:0000259" key="17">
    <source>
        <dbReference type="PROSITE" id="PS51722"/>
    </source>
</evidence>
<dbReference type="NCBIfam" id="NF003478">
    <property type="entry name" value="PRK05124.1"/>
    <property type="match status" value="1"/>
</dbReference>
<dbReference type="SUPFAM" id="SSF50465">
    <property type="entry name" value="EF-Tu/eEF-1alpha/eIF2-gamma C-terminal domain"/>
    <property type="match status" value="1"/>
</dbReference>
<dbReference type="PRINTS" id="PR00315">
    <property type="entry name" value="ELONGATNFCT"/>
</dbReference>
<dbReference type="PROSITE" id="PS51722">
    <property type="entry name" value="G_TR_2"/>
    <property type="match status" value="1"/>
</dbReference>
<keyword evidence="10 15" id="KW-0342">GTP-binding</keyword>
<sequence>MSHKSDLIATDIHAYLAQHEKKELLRFLTCGSVDDGKSTLLGKLLIESKAAYEDQLAAIERESATHGTVAGEIDPALLTDGLKEEREQGITIDVAYRYFSTAKRKFIVADTPGHEQYTRNMATGASTADLAIILIDARQGVLTQTKRHSFITSLLGIRHIVVAINKMDLVDYSQEVFEKIKQDYIDFAAKMSADDVHFIPLSALKGDNLVEKSEKMPWYEGATLMHMLENLYIGSDRNLQDFRFPVQLVNRPDLNFRGFCGTVASGTIRPGEEVMVLPSKKTSKVKRIVTMDGDVEEAYPPMSVTLTFEDEIDCSRGDVIVRPGNRPKVDSKFDAMVVWMSEEPLVPGKQYFVKHTTKMMTGTVSRVRYNVDVNTLHREDTPALKLNEIGRCSIKLNQPICFDPYAKNKTTGAFILIDYMSNRTVGAGMIIDRDSSDTDELWDVEGDETLQSTKGNVSAEERAARFGQTPATVLLTGLTGAGKTTIAYALERRLFDEGKTSVVLDGQNLRRGISKDLGYTAEQRSENLRRGSEIARMLNDSGMLCIAAFLAPSAEVRQRASEVVGTDRFLTVYLSAPVEVCRQREDSGMYAKADSGEIANFPGVSYDYEAPENSDLILPTHELSVDECVDKIYELLQSRGMID</sequence>
<dbReference type="InterPro" id="IPR005225">
    <property type="entry name" value="Small_GTP-bd"/>
</dbReference>
<dbReference type="AlphaFoldDB" id="A0A2S8EYL1"/>
<dbReference type="CDD" id="cd04166">
    <property type="entry name" value="CysN_ATPS"/>
    <property type="match status" value="1"/>
</dbReference>
<dbReference type="GO" id="GO:0003924">
    <property type="term" value="F:GTPase activity"/>
    <property type="evidence" value="ECO:0007669"/>
    <property type="project" value="InterPro"/>
</dbReference>
<dbReference type="InterPro" id="IPR044139">
    <property type="entry name" value="CysN_NoDQ_III"/>
</dbReference>
<feature type="binding site" evidence="15">
    <location>
        <begin position="31"/>
        <end position="38"/>
    </location>
    <ligand>
        <name>GTP</name>
        <dbReference type="ChEBI" id="CHEBI:37565"/>
    </ligand>
</feature>
<dbReference type="FunFam" id="2.40.30.10:FF:000027">
    <property type="entry name" value="Sulfate adenylyltransferase subunit 1"/>
    <property type="match status" value="1"/>
</dbReference>
<dbReference type="GO" id="GO:0004781">
    <property type="term" value="F:sulfate adenylyltransferase (ATP) activity"/>
    <property type="evidence" value="ECO:0007669"/>
    <property type="project" value="UniProtKB-UniRule"/>
</dbReference>
<dbReference type="InterPro" id="IPR031157">
    <property type="entry name" value="G_TR_CS"/>
</dbReference>
<keyword evidence="6 15" id="KW-0808">Transferase</keyword>
<dbReference type="UniPathway" id="UPA00140">
    <property type="reaction ID" value="UER00204"/>
</dbReference>
<keyword evidence="8 15" id="KW-0547">Nucleotide-binding</keyword>
<feature type="domain" description="Tr-type G" evidence="17">
    <location>
        <begin position="22"/>
        <end position="237"/>
    </location>
</feature>
<dbReference type="InterPro" id="IPR059117">
    <property type="entry name" value="APS_kinase_dom"/>
</dbReference>
<dbReference type="InterPro" id="IPR011779">
    <property type="entry name" value="SO4_adenylTrfase_lsu"/>
</dbReference>
<dbReference type="NCBIfam" id="TIGR00455">
    <property type="entry name" value="apsK"/>
    <property type="match status" value="1"/>
</dbReference>
<evidence type="ECO:0000256" key="1">
    <source>
        <dbReference type="ARBA" id="ARBA00001823"/>
    </source>
</evidence>
<dbReference type="EC" id="2.7.7.4" evidence="15"/>
<keyword evidence="16 18" id="KW-0418">Kinase</keyword>
<dbReference type="NCBIfam" id="NF003013">
    <property type="entry name" value="PRK03846.1"/>
    <property type="match status" value="1"/>
</dbReference>
<gene>
    <name evidence="15" type="primary">cysN</name>
    <name evidence="16" type="synonym">cysC</name>
    <name evidence="18" type="ORF">C5Y96_26255</name>
</gene>
<evidence type="ECO:0000256" key="16">
    <source>
        <dbReference type="HAMAP-Rule" id="MF_00065"/>
    </source>
</evidence>
<dbReference type="Gene3D" id="3.40.50.300">
    <property type="entry name" value="P-loop containing nucleotide triphosphate hydrolases"/>
    <property type="match status" value="2"/>
</dbReference>
<evidence type="ECO:0000256" key="3">
    <source>
        <dbReference type="ARBA" id="ARBA00005048"/>
    </source>
</evidence>
<dbReference type="SUPFAM" id="SSF52540">
    <property type="entry name" value="P-loop containing nucleoside triphosphate hydrolases"/>
    <property type="match status" value="2"/>
</dbReference>
<dbReference type="InterPro" id="IPR027417">
    <property type="entry name" value="P-loop_NTPase"/>
</dbReference>
<evidence type="ECO:0000256" key="12">
    <source>
        <dbReference type="ARBA" id="ARBA00049370"/>
    </source>
</evidence>
<evidence type="ECO:0000256" key="11">
    <source>
        <dbReference type="ARBA" id="ARBA00023268"/>
    </source>
</evidence>
<dbReference type="HAMAP" id="MF_00062">
    <property type="entry name" value="Sulf_adenylyltr_sub1"/>
    <property type="match status" value="1"/>
</dbReference>
<comment type="function">
    <text evidence="2">APS kinase catalyzes the synthesis of activated sulfate.</text>
</comment>
<dbReference type="OrthoDB" id="9804504at2"/>
<comment type="function">
    <text evidence="13 15">With CysD forms the ATP sulfurylase (ATPS) that catalyzes the adenylation of sulfate producing adenosine 5'-phosphosulfate (APS) and diphosphate, the first enzymatic step in sulfur assimilation pathway. APS synthesis involves the formation of a high-energy phosphoric-sulfuric acid anhydride bond driven by GTP hydrolysis by CysN coupled to ATP hydrolysis by CysD.</text>
</comment>
<dbReference type="InterPro" id="IPR009001">
    <property type="entry name" value="Transl_elong_EF1A/Init_IF2_C"/>
</dbReference>
<dbReference type="CDD" id="cd03695">
    <property type="entry name" value="CysN_NodQ_II"/>
    <property type="match status" value="1"/>
</dbReference>
<dbReference type="InterPro" id="IPR050100">
    <property type="entry name" value="TRAFAC_GTPase_members"/>
</dbReference>
<comment type="pathway">
    <text evidence="16">Sulfur metabolism; hydrogen sulfide biosynthesis; sulfite from sulfate: step 2/3.</text>
</comment>
<feature type="binding site" evidence="15">
    <location>
        <begin position="165"/>
        <end position="168"/>
    </location>
    <ligand>
        <name>GTP</name>
        <dbReference type="ChEBI" id="CHEBI:37565"/>
    </ligand>
</feature>
<comment type="subunit">
    <text evidence="14">Heterodimer composed of CysD, the smaller subunit, and CysNC.</text>
</comment>
<dbReference type="RefSeq" id="WP_105359566.1">
    <property type="nucleotide sequence ID" value="NZ_PUIA01000094.1"/>
</dbReference>
<keyword evidence="16" id="KW-0597">Phosphoprotein</keyword>
<evidence type="ECO:0000256" key="14">
    <source>
        <dbReference type="ARBA" id="ARBA00062688"/>
    </source>
</evidence>
<evidence type="ECO:0000256" key="15">
    <source>
        <dbReference type="HAMAP-Rule" id="MF_00062"/>
    </source>
</evidence>
<comment type="catalytic activity">
    <reaction evidence="1 16">
        <text>adenosine 5'-phosphosulfate + ATP = 3'-phosphoadenylyl sulfate + ADP + H(+)</text>
        <dbReference type="Rhea" id="RHEA:24152"/>
        <dbReference type="ChEBI" id="CHEBI:15378"/>
        <dbReference type="ChEBI" id="CHEBI:30616"/>
        <dbReference type="ChEBI" id="CHEBI:58243"/>
        <dbReference type="ChEBI" id="CHEBI:58339"/>
        <dbReference type="ChEBI" id="CHEBI:456216"/>
        <dbReference type="EC" id="2.7.1.25"/>
    </reaction>
</comment>
<evidence type="ECO:0000313" key="18">
    <source>
        <dbReference type="EMBL" id="PQO25010.1"/>
    </source>
</evidence>
<proteinExistence type="inferred from homology"/>
<comment type="function">
    <text evidence="16">Catalyzes the synthesis of activated sulfate.</text>
</comment>
<dbReference type="InterPro" id="IPR054696">
    <property type="entry name" value="GTP-eEF1A_C"/>
</dbReference>
<dbReference type="NCBIfam" id="TIGR02034">
    <property type="entry name" value="CysN"/>
    <property type="match status" value="1"/>
</dbReference>
<feature type="binding site" evidence="15">
    <location>
        <begin position="110"/>
        <end position="114"/>
    </location>
    <ligand>
        <name>GTP</name>
        <dbReference type="ChEBI" id="CHEBI:37565"/>
    </ligand>
</feature>
<comment type="similarity">
    <text evidence="4">In the C-terminal section; belongs to the APS kinase family.</text>
</comment>
<evidence type="ECO:0000256" key="6">
    <source>
        <dbReference type="ARBA" id="ARBA00022679"/>
    </source>
</evidence>
<evidence type="ECO:0000256" key="5">
    <source>
        <dbReference type="ARBA" id="ARBA00007237"/>
    </source>
</evidence>
<comment type="catalytic activity">
    <reaction evidence="12 15">
        <text>sulfate + ATP + H(+) = adenosine 5'-phosphosulfate + diphosphate</text>
        <dbReference type="Rhea" id="RHEA:18133"/>
        <dbReference type="ChEBI" id="CHEBI:15378"/>
        <dbReference type="ChEBI" id="CHEBI:16189"/>
        <dbReference type="ChEBI" id="CHEBI:30616"/>
        <dbReference type="ChEBI" id="CHEBI:33019"/>
        <dbReference type="ChEBI" id="CHEBI:58243"/>
        <dbReference type="EC" id="2.7.7.4"/>
    </reaction>
</comment>
<dbReference type="PANTHER" id="PTHR23115">
    <property type="entry name" value="TRANSLATION FACTOR"/>
    <property type="match status" value="1"/>
</dbReference>
<accession>A0A2S8EYL1</accession>
<comment type="similarity">
    <text evidence="15">Belongs to the TRAFAC class translation factor GTPase superfamily. Classic translation factor GTPase family. CysN/NodQ subfamily.</text>
</comment>
<dbReference type="InterPro" id="IPR000795">
    <property type="entry name" value="T_Tr_GTP-bd_dom"/>
</dbReference>
<dbReference type="CDD" id="cd04095">
    <property type="entry name" value="CysN_NoDQ_III"/>
    <property type="match status" value="1"/>
</dbReference>
<dbReference type="HAMAP" id="MF_00065">
    <property type="entry name" value="Adenylyl_sulf_kinase"/>
    <property type="match status" value="1"/>
</dbReference>
<evidence type="ECO:0000313" key="19">
    <source>
        <dbReference type="Proteomes" id="UP000240009"/>
    </source>
</evidence>
<comment type="pathway">
    <text evidence="3 15">Sulfur metabolism; hydrogen sulfide biosynthesis; sulfite from sulfate: step 1/3.</text>
</comment>
<dbReference type="NCBIfam" id="TIGR00231">
    <property type="entry name" value="small_GTP"/>
    <property type="match status" value="1"/>
</dbReference>
<dbReference type="InterPro" id="IPR041757">
    <property type="entry name" value="CysN_GTP-bd"/>
</dbReference>
<comment type="similarity">
    <text evidence="16">Belongs to the APS kinase family.</text>
</comment>
<dbReference type="FunFam" id="3.40.50.300:FF:000119">
    <property type="entry name" value="Sulfate adenylyltransferase subunit 1"/>
    <property type="match status" value="1"/>
</dbReference>
<dbReference type="Gene3D" id="2.40.30.10">
    <property type="entry name" value="Translation factors"/>
    <property type="match status" value="2"/>
</dbReference>
<dbReference type="CDD" id="cd02027">
    <property type="entry name" value="APSK"/>
    <property type="match status" value="1"/>
</dbReference>
<evidence type="ECO:0000256" key="7">
    <source>
        <dbReference type="ARBA" id="ARBA00022695"/>
    </source>
</evidence>
<dbReference type="Pfam" id="PF01583">
    <property type="entry name" value="APS_kinase"/>
    <property type="match status" value="1"/>
</dbReference>
<evidence type="ECO:0000256" key="9">
    <source>
        <dbReference type="ARBA" id="ARBA00022840"/>
    </source>
</evidence>
<keyword evidence="11" id="KW-0511">Multifunctional enzyme</keyword>
<dbReference type="EC" id="2.7.1.25" evidence="16"/>
<dbReference type="Pfam" id="PF00009">
    <property type="entry name" value="GTP_EFTU"/>
    <property type="match status" value="1"/>
</dbReference>
<keyword evidence="7 15" id="KW-0548">Nucleotidyltransferase</keyword>
<evidence type="ECO:0000256" key="8">
    <source>
        <dbReference type="ARBA" id="ARBA00022741"/>
    </source>
</evidence>
<comment type="similarity">
    <text evidence="5">In the N-terminal section; belongs to the TRAFAC class translation factor GTPase superfamily. Classic translation factor GTPase family. CysN/NodQ subfamily.</text>
</comment>
<dbReference type="Pfam" id="PF22594">
    <property type="entry name" value="GTP-eEF1A_C"/>
    <property type="match status" value="1"/>
</dbReference>
<organism evidence="18 19">
    <name type="scientific">Blastopirellula marina</name>
    <dbReference type="NCBI Taxonomy" id="124"/>
    <lineage>
        <taxon>Bacteria</taxon>
        <taxon>Pseudomonadati</taxon>
        <taxon>Planctomycetota</taxon>
        <taxon>Planctomycetia</taxon>
        <taxon>Pirellulales</taxon>
        <taxon>Pirellulaceae</taxon>
        <taxon>Blastopirellula</taxon>
    </lineage>
</organism>
<dbReference type="GO" id="GO:0000103">
    <property type="term" value="P:sulfate assimilation"/>
    <property type="evidence" value="ECO:0007669"/>
    <property type="project" value="UniProtKB-UniRule"/>
</dbReference>
<keyword evidence="9 15" id="KW-0067">ATP-binding</keyword>
<evidence type="ECO:0000256" key="4">
    <source>
        <dbReference type="ARBA" id="ARBA00005438"/>
    </source>
</evidence>
<dbReference type="PROSITE" id="PS00301">
    <property type="entry name" value="G_TR_1"/>
    <property type="match status" value="1"/>
</dbReference>
<comment type="caution">
    <text evidence="18">The sequence shown here is derived from an EMBL/GenBank/DDBJ whole genome shotgun (WGS) entry which is preliminary data.</text>
</comment>